<evidence type="ECO:0000313" key="2">
    <source>
        <dbReference type="Proteomes" id="UP000316371"/>
    </source>
</evidence>
<proteinExistence type="predicted"/>
<dbReference type="Proteomes" id="UP000316371">
    <property type="component" value="Unassembled WGS sequence"/>
</dbReference>
<dbReference type="EMBL" id="VJZT01000014">
    <property type="protein sequence ID" value="TRX37020.1"/>
    <property type="molecule type" value="Genomic_DNA"/>
</dbReference>
<gene>
    <name evidence="1" type="ORF">FNW21_12555</name>
</gene>
<protein>
    <submittedName>
        <fullName evidence="1">Uncharacterized protein</fullName>
    </submittedName>
</protein>
<name>A0A553DWG7_9FLAO</name>
<organism evidence="1 2">
    <name type="scientific">Flavobacterium restrictum</name>
    <dbReference type="NCBI Taxonomy" id="2594428"/>
    <lineage>
        <taxon>Bacteria</taxon>
        <taxon>Pseudomonadati</taxon>
        <taxon>Bacteroidota</taxon>
        <taxon>Flavobacteriia</taxon>
        <taxon>Flavobacteriales</taxon>
        <taxon>Flavobacteriaceae</taxon>
        <taxon>Flavobacterium</taxon>
    </lineage>
</organism>
<comment type="caution">
    <text evidence="1">The sequence shown here is derived from an EMBL/GenBank/DDBJ whole genome shotgun (WGS) entry which is preliminary data.</text>
</comment>
<evidence type="ECO:0000313" key="1">
    <source>
        <dbReference type="EMBL" id="TRX37020.1"/>
    </source>
</evidence>
<accession>A0A553DWG7</accession>
<reference evidence="1 2" key="1">
    <citation type="submission" date="2019-07" db="EMBL/GenBank/DDBJ databases">
        <title>Novel species of Flavobacterium.</title>
        <authorList>
            <person name="Liu Q."/>
            <person name="Xin Y.-H."/>
        </authorList>
    </citation>
    <scope>NUCLEOTIDE SEQUENCE [LARGE SCALE GENOMIC DNA]</scope>
    <source>
        <strain evidence="1 2">LB1R34</strain>
    </source>
</reference>
<dbReference type="RefSeq" id="WP_144257102.1">
    <property type="nucleotide sequence ID" value="NZ_VJZT01000014.1"/>
</dbReference>
<sequence length="214" mass="25205">MKTITLASFLFLLLNSCASKKEMSRDIEFTITDKSIADNSFINLQISNKTTSNYYLPIIYSSDSEKWKYMMSANENKFFFIYKVGFNAIDEKRHWSSVDCNYDVIDTEIEKVDKLWEQKKEVITTKDLILLKSGESIKIKIPMNLHIKISKYCNWELENYRNEKELHIAINYPKKDRELATKFLSSKTLDSLKQMGYELYDKEINSNKVPLILK</sequence>
<dbReference type="OrthoDB" id="1355603at2"/>
<keyword evidence="2" id="KW-1185">Reference proteome</keyword>
<dbReference type="AlphaFoldDB" id="A0A553DWG7"/>